<reference evidence="1 2" key="1">
    <citation type="submission" date="2016-10" db="EMBL/GenBank/DDBJ databases">
        <authorList>
            <person name="de Groot N.N."/>
        </authorList>
    </citation>
    <scope>NUCLEOTIDE SEQUENCE [LARGE SCALE GENOMIC DNA]</scope>
    <source>
        <strain evidence="1 2">DSM 23142</strain>
    </source>
</reference>
<dbReference type="Pfam" id="PF18986">
    <property type="entry name" value="DUF5719"/>
    <property type="match status" value="1"/>
</dbReference>
<evidence type="ECO:0000313" key="1">
    <source>
        <dbReference type="EMBL" id="SDH47188.1"/>
    </source>
</evidence>
<dbReference type="OrthoDB" id="3264966at2"/>
<dbReference type="RefSeq" id="WP_091492095.1">
    <property type="nucleotide sequence ID" value="NZ_LT629692.1"/>
</dbReference>
<gene>
    <name evidence="1" type="ORF">SAMN04489810_3130</name>
</gene>
<dbReference type="AlphaFoldDB" id="A0A1G8CNV7"/>
<protein>
    <recommendedName>
        <fullName evidence="3">Large extracellular alpha-helical protein</fullName>
    </recommendedName>
</protein>
<keyword evidence="2" id="KW-1185">Reference proteome</keyword>
<dbReference type="EMBL" id="LT629692">
    <property type="protein sequence ID" value="SDH47188.1"/>
    <property type="molecule type" value="Genomic_DNA"/>
</dbReference>
<sequence length="471" mass="46339">MSDRRLFRWATTSARLLAGTLVLILFVVGVVTAVSVPWPGVVHAPVAIAATPAPSDSVVVCDGGLLAVGRELDSTGRLVTAAAQTVTGGVPAGRAEPISETLGTVIVDGLSAPQALIAQPQDRTRTDVAASGSTTVVADDLGGFAASACRPPLMESWLVGGSAATGAADLVVLANPGDVPATVQLTVYGSGEPQVPAGGTDLVVPARGQIIVPLAGLILGEESPVVRVTATGAPVQASLQTSITRTLVPGGVDQVGAIAMPGFEQIIPGVAVTEIPATAGTTQTTTVLRMLAPASPGTATVTVTPVGASAPITTTSVPLAAGAPTEVELTGLPTGSYTVAVTAEAAIVAAVWQTTGFAEGADFAWYTSAPSVDVPSLFAAPTGPAPVLTLANPTGEALAVTVTSTDGATSEAVTVPAGTSTAVRLSAGAVYSLEPAGPGIRASLSLTGDGALAGFPVWSADAVAAEITVYP</sequence>
<proteinExistence type="predicted"/>
<evidence type="ECO:0000313" key="2">
    <source>
        <dbReference type="Proteomes" id="UP000199009"/>
    </source>
</evidence>
<organism evidence="1 2">
    <name type="scientific">Microbacterium pygmaeum</name>
    <dbReference type="NCBI Taxonomy" id="370764"/>
    <lineage>
        <taxon>Bacteria</taxon>
        <taxon>Bacillati</taxon>
        <taxon>Actinomycetota</taxon>
        <taxon>Actinomycetes</taxon>
        <taxon>Micrococcales</taxon>
        <taxon>Microbacteriaceae</taxon>
        <taxon>Microbacterium</taxon>
    </lineage>
</organism>
<name>A0A1G8CNV7_9MICO</name>
<dbReference type="InterPro" id="IPR043777">
    <property type="entry name" value="DUF5719"/>
</dbReference>
<evidence type="ECO:0008006" key="3">
    <source>
        <dbReference type="Google" id="ProtNLM"/>
    </source>
</evidence>
<dbReference type="STRING" id="370764.SAMN04489810_3130"/>
<dbReference type="Proteomes" id="UP000199009">
    <property type="component" value="Chromosome I"/>
</dbReference>
<accession>A0A1G8CNV7</accession>